<dbReference type="SUPFAM" id="SSF53098">
    <property type="entry name" value="Ribonuclease H-like"/>
    <property type="match status" value="1"/>
</dbReference>
<protein>
    <submittedName>
        <fullName evidence="2">Holliday junction resolvase</fullName>
    </submittedName>
</protein>
<feature type="compositionally biased region" description="Basic residues" evidence="1">
    <location>
        <begin position="1"/>
        <end position="10"/>
    </location>
</feature>
<dbReference type="InterPro" id="IPR036397">
    <property type="entry name" value="RNaseH_sf"/>
</dbReference>
<feature type="region of interest" description="Disordered" evidence="1">
    <location>
        <begin position="1"/>
        <end position="22"/>
    </location>
</feature>
<dbReference type="EMBL" id="BK016090">
    <property type="protein sequence ID" value="DAF93943.1"/>
    <property type="molecule type" value="Genomic_DNA"/>
</dbReference>
<organism evidence="2">
    <name type="scientific">Myoviridae sp. ctu2j3</name>
    <dbReference type="NCBI Taxonomy" id="2825197"/>
    <lineage>
        <taxon>Viruses</taxon>
        <taxon>Duplodnaviria</taxon>
        <taxon>Heunggongvirae</taxon>
        <taxon>Uroviricota</taxon>
        <taxon>Caudoviricetes</taxon>
    </lineage>
</organism>
<dbReference type="Gene3D" id="3.30.420.10">
    <property type="entry name" value="Ribonuclease H-like superfamily/Ribonuclease H"/>
    <property type="match status" value="1"/>
</dbReference>
<name>A0A8S5UHI5_9CAUD</name>
<sequence>MAKRSKKAKKPRESYVLPQSSGLAPDTKRVLALDPGSSNTGIAVVAVNASGKVKVMANAVLEKPVSDLTRFGPSRTEFLAELKRWVDLYKPDGFVAERFMTRGIQSMGTTIEMVSVMIGLLAGTYPDIPMLTIPAAQWKNAWHQRHKGSTLEETYKASRTTPHQVDACFIGIYALERGLSKVFDYDPRRIVHMAETTSCTRLINRRRSS</sequence>
<dbReference type="GO" id="GO:0003676">
    <property type="term" value="F:nucleic acid binding"/>
    <property type="evidence" value="ECO:0007669"/>
    <property type="project" value="InterPro"/>
</dbReference>
<evidence type="ECO:0000313" key="2">
    <source>
        <dbReference type="EMBL" id="DAF93943.1"/>
    </source>
</evidence>
<dbReference type="EMBL" id="BK016090">
    <property type="protein sequence ID" value="DAF93962.1"/>
    <property type="molecule type" value="Genomic_DNA"/>
</dbReference>
<dbReference type="InterPro" id="IPR012337">
    <property type="entry name" value="RNaseH-like_sf"/>
</dbReference>
<evidence type="ECO:0000256" key="1">
    <source>
        <dbReference type="SAM" id="MobiDB-lite"/>
    </source>
</evidence>
<reference evidence="2" key="1">
    <citation type="journal article" date="2021" name="Proc. Natl. Acad. Sci. U.S.A.">
        <title>A Catalog of Tens of Thousands of Viruses from Human Metagenomes Reveals Hidden Associations with Chronic Diseases.</title>
        <authorList>
            <person name="Tisza M.J."/>
            <person name="Buck C.B."/>
        </authorList>
    </citation>
    <scope>NUCLEOTIDE SEQUENCE</scope>
    <source>
        <strain evidence="2">Ctu2j3</strain>
    </source>
</reference>
<accession>A0A8S5UHI5</accession>
<proteinExistence type="predicted"/>